<keyword evidence="3" id="KW-0378">Hydrolase</keyword>
<feature type="region of interest" description="Disordered" evidence="5">
    <location>
        <begin position="1"/>
        <end position="35"/>
    </location>
</feature>
<evidence type="ECO:0000256" key="5">
    <source>
        <dbReference type="SAM" id="MobiDB-lite"/>
    </source>
</evidence>
<evidence type="ECO:0000313" key="8">
    <source>
        <dbReference type="Proteomes" id="UP000501452"/>
    </source>
</evidence>
<accession>A0A6G8QBK3</accession>
<feature type="compositionally biased region" description="Polar residues" evidence="5">
    <location>
        <begin position="138"/>
        <end position="150"/>
    </location>
</feature>
<dbReference type="PANTHER" id="PTHR47053">
    <property type="entry name" value="MUREIN DD-ENDOPEPTIDASE MEPH-RELATED"/>
    <property type="match status" value="1"/>
</dbReference>
<evidence type="ECO:0000313" key="7">
    <source>
        <dbReference type="EMBL" id="QIN83818.1"/>
    </source>
</evidence>
<dbReference type="AlphaFoldDB" id="A0A6G8QBK3"/>
<dbReference type="GO" id="GO:0008234">
    <property type="term" value="F:cysteine-type peptidase activity"/>
    <property type="evidence" value="ECO:0007669"/>
    <property type="project" value="UniProtKB-KW"/>
</dbReference>
<keyword evidence="4" id="KW-0788">Thiol protease</keyword>
<dbReference type="Pfam" id="PF00877">
    <property type="entry name" value="NLPC_P60"/>
    <property type="match status" value="1"/>
</dbReference>
<dbReference type="InterPro" id="IPR051202">
    <property type="entry name" value="Peptidase_C40"/>
</dbReference>
<dbReference type="PANTHER" id="PTHR47053:SF1">
    <property type="entry name" value="MUREIN DD-ENDOPEPTIDASE MEPH-RELATED"/>
    <property type="match status" value="1"/>
</dbReference>
<comment type="similarity">
    <text evidence="1">Belongs to the peptidase C40 family.</text>
</comment>
<dbReference type="InterPro" id="IPR033803">
    <property type="entry name" value="CBD-like_Golvesin-Xly"/>
</dbReference>
<dbReference type="EMBL" id="CP045119">
    <property type="protein sequence ID" value="QIN83818.1"/>
    <property type="molecule type" value="Genomic_DNA"/>
</dbReference>
<evidence type="ECO:0000256" key="4">
    <source>
        <dbReference type="ARBA" id="ARBA00022807"/>
    </source>
</evidence>
<dbReference type="Gene3D" id="3.90.1720.10">
    <property type="entry name" value="endopeptidase domain like (from Nostoc punctiforme)"/>
    <property type="match status" value="1"/>
</dbReference>
<dbReference type="SUPFAM" id="SSF54001">
    <property type="entry name" value="Cysteine proteinases"/>
    <property type="match status" value="1"/>
</dbReference>
<dbReference type="InterPro" id="IPR000064">
    <property type="entry name" value="NLP_P60_dom"/>
</dbReference>
<dbReference type="GO" id="GO:0006508">
    <property type="term" value="P:proteolysis"/>
    <property type="evidence" value="ECO:0007669"/>
    <property type="project" value="UniProtKB-KW"/>
</dbReference>
<keyword evidence="2" id="KW-0645">Protease</keyword>
<dbReference type="KEGG" id="rub:GBA63_15110"/>
<evidence type="ECO:0000256" key="3">
    <source>
        <dbReference type="ARBA" id="ARBA00022801"/>
    </source>
</evidence>
<name>A0A6G8QBK3_9ACTN</name>
<dbReference type="InterPro" id="IPR038765">
    <property type="entry name" value="Papain-like_cys_pep_sf"/>
</dbReference>
<evidence type="ECO:0000259" key="6">
    <source>
        <dbReference type="PROSITE" id="PS51935"/>
    </source>
</evidence>
<organism evidence="7 8">
    <name type="scientific">Rubrobacter tropicus</name>
    <dbReference type="NCBI Taxonomy" id="2653851"/>
    <lineage>
        <taxon>Bacteria</taxon>
        <taxon>Bacillati</taxon>
        <taxon>Actinomycetota</taxon>
        <taxon>Rubrobacteria</taxon>
        <taxon>Rubrobacterales</taxon>
        <taxon>Rubrobacteraceae</taxon>
        <taxon>Rubrobacter</taxon>
    </lineage>
</organism>
<feature type="region of interest" description="Disordered" evidence="5">
    <location>
        <begin position="138"/>
        <end position="157"/>
    </location>
</feature>
<protein>
    <recommendedName>
        <fullName evidence="6">NlpC/P60 domain-containing protein</fullName>
    </recommendedName>
</protein>
<gene>
    <name evidence="7" type="ORF">GBA63_15110</name>
</gene>
<evidence type="ECO:0000256" key="2">
    <source>
        <dbReference type="ARBA" id="ARBA00022670"/>
    </source>
</evidence>
<evidence type="ECO:0000256" key="1">
    <source>
        <dbReference type="ARBA" id="ARBA00007074"/>
    </source>
</evidence>
<dbReference type="PROSITE" id="PS51935">
    <property type="entry name" value="NLPC_P60"/>
    <property type="match status" value="1"/>
</dbReference>
<reference evidence="7 8" key="1">
    <citation type="submission" date="2019-10" db="EMBL/GenBank/DDBJ databases">
        <title>Rubrobacter sp nov SCSIO 52090 isolated from a deep-sea sediment in the South China Sea.</title>
        <authorList>
            <person name="Chen R.W."/>
        </authorList>
    </citation>
    <scope>NUCLEOTIDE SEQUENCE [LARGE SCALE GENOMIC DNA]</scope>
    <source>
        <strain evidence="7 8">SCSIO 52909</strain>
    </source>
</reference>
<keyword evidence="8" id="KW-1185">Reference proteome</keyword>
<proteinExistence type="inferred from homology"/>
<sequence>MVDDTTRGRFSAPGWKREKATGAHGGSLHGATGRQNSDARFKVKVPTAGYYTLYARWPANAAKTVRIGVSTPAGVRWEETDQAVDGSAWVRVGAFRMAAGDRYSVLVSPGKKGDAVADAVMISKNVLVGKNAQMVSVGSPVDQSKTTGPTASGKAAKGSAIVSTARRHIGRPYDYDHAPCRRAMSREDCSCLTRNVLLAHGIALPDSPVYQWYTDRGFEFRNKSLMRPGDLVFHDLNKDRDLRDHYTDHVAIYSGNGNIIHASSYFGKVVESKERYLKNFWGAKRLVSR</sequence>
<feature type="domain" description="NlpC/P60" evidence="6">
    <location>
        <begin position="155"/>
        <end position="289"/>
    </location>
</feature>
<dbReference type="Pfam" id="PF25275">
    <property type="entry name" value="Golvesin_C"/>
    <property type="match status" value="1"/>
</dbReference>
<dbReference type="Proteomes" id="UP000501452">
    <property type="component" value="Chromosome"/>
</dbReference>